<dbReference type="GeneID" id="10509988"/>
<dbReference type="OrthoDB" id="19081at2759"/>
<dbReference type="PANTHER" id="PTHR10697:SF1">
    <property type="entry name" value="MAMMALIAN EPENDYMIN-RELATED PROTEIN 1"/>
    <property type="match status" value="1"/>
</dbReference>
<accession>F0Z9G6</accession>
<dbReference type="OMA" id="CYQTGPD"/>
<dbReference type="Proteomes" id="UP000001064">
    <property type="component" value="Unassembled WGS sequence"/>
</dbReference>
<dbReference type="GO" id="GO:0005509">
    <property type="term" value="F:calcium ion binding"/>
    <property type="evidence" value="ECO:0007669"/>
    <property type="project" value="InterPro"/>
</dbReference>
<dbReference type="GO" id="GO:0005576">
    <property type="term" value="C:extracellular region"/>
    <property type="evidence" value="ECO:0007669"/>
    <property type="project" value="InterPro"/>
</dbReference>
<dbReference type="EMBL" id="GL870958">
    <property type="protein sequence ID" value="EGC39409.1"/>
    <property type="molecule type" value="Genomic_DNA"/>
</dbReference>
<dbReference type="AlphaFoldDB" id="F0Z9G6"/>
<feature type="chain" id="PRO_5003262242" evidence="1">
    <location>
        <begin position="20"/>
        <end position="174"/>
    </location>
</feature>
<dbReference type="InParanoid" id="F0Z9G6"/>
<dbReference type="GO" id="GO:0007160">
    <property type="term" value="P:cell-matrix adhesion"/>
    <property type="evidence" value="ECO:0007669"/>
    <property type="project" value="InterPro"/>
</dbReference>
<dbReference type="PANTHER" id="PTHR10697">
    <property type="entry name" value="MAMMALIAN EPENDYMIN-RELATED PROTEIN 1"/>
    <property type="match status" value="1"/>
</dbReference>
<dbReference type="FunCoup" id="F0Z9G6">
    <property type="interactions" value="554"/>
</dbReference>
<dbReference type="KEGG" id="dpp:DICPUDRAFT_26967"/>
<dbReference type="VEuPathDB" id="AmoebaDB:DICPUDRAFT_26967"/>
<evidence type="ECO:0000313" key="3">
    <source>
        <dbReference type="Proteomes" id="UP000001064"/>
    </source>
</evidence>
<keyword evidence="1" id="KW-0732">Signal</keyword>
<dbReference type="RefSeq" id="XP_003284083.1">
    <property type="nucleotide sequence ID" value="XM_003284035.1"/>
</dbReference>
<evidence type="ECO:0000313" key="2">
    <source>
        <dbReference type="EMBL" id="EGC39409.1"/>
    </source>
</evidence>
<organism evidence="2 3">
    <name type="scientific">Dictyostelium purpureum</name>
    <name type="common">Slime mold</name>
    <dbReference type="NCBI Taxonomy" id="5786"/>
    <lineage>
        <taxon>Eukaryota</taxon>
        <taxon>Amoebozoa</taxon>
        <taxon>Evosea</taxon>
        <taxon>Eumycetozoa</taxon>
        <taxon>Dictyostelia</taxon>
        <taxon>Dictyosteliales</taxon>
        <taxon>Dictyosteliaceae</taxon>
        <taxon>Dictyostelium</taxon>
    </lineage>
</organism>
<name>F0Z9G6_DICPU</name>
<protein>
    <submittedName>
        <fullName evidence="2">Uncharacterized protein</fullName>
    </submittedName>
</protein>
<evidence type="ECO:0000256" key="1">
    <source>
        <dbReference type="SAM" id="SignalP"/>
    </source>
</evidence>
<dbReference type="eggNOG" id="ENOG502RH8U">
    <property type="taxonomic scope" value="Eukaryota"/>
</dbReference>
<sequence>MIKYSLLLVLLFVAECVFSFSCCVPKQWSGSSNSYDSEGNQIQKNYFYDSTKLLVRIDTIYLNGSFNQTTYSSYANLTTTGSEWVMNNLDNTCYQTGPDYWNGQCFGDIYGLPFQYSSPGKNVFSNPTNGITVVTDSYCRPTQITNKLANIQYNFFNLKSGVYQSAFVMPSVCK</sequence>
<keyword evidence="3" id="KW-1185">Reference proteome</keyword>
<dbReference type="GO" id="GO:0005764">
    <property type="term" value="C:lysosome"/>
    <property type="evidence" value="ECO:0000318"/>
    <property type="project" value="GO_Central"/>
</dbReference>
<feature type="signal peptide" evidence="1">
    <location>
        <begin position="1"/>
        <end position="19"/>
    </location>
</feature>
<proteinExistence type="predicted"/>
<reference evidence="3" key="1">
    <citation type="journal article" date="2011" name="Genome Biol.">
        <title>Comparative genomics of the social amoebae Dictyostelium discoideum and Dictyostelium purpureum.</title>
        <authorList>
            <consortium name="US DOE Joint Genome Institute (JGI-PGF)"/>
            <person name="Sucgang R."/>
            <person name="Kuo A."/>
            <person name="Tian X."/>
            <person name="Salerno W."/>
            <person name="Parikh A."/>
            <person name="Feasley C.L."/>
            <person name="Dalin E."/>
            <person name="Tu H."/>
            <person name="Huang E."/>
            <person name="Barry K."/>
            <person name="Lindquist E."/>
            <person name="Shapiro H."/>
            <person name="Bruce D."/>
            <person name="Schmutz J."/>
            <person name="Salamov A."/>
            <person name="Fey P."/>
            <person name="Gaudet P."/>
            <person name="Anjard C."/>
            <person name="Babu M.M."/>
            <person name="Basu S."/>
            <person name="Bushmanova Y."/>
            <person name="van der Wel H."/>
            <person name="Katoh-Kurasawa M."/>
            <person name="Dinh C."/>
            <person name="Coutinho P.M."/>
            <person name="Saito T."/>
            <person name="Elias M."/>
            <person name="Schaap P."/>
            <person name="Kay R.R."/>
            <person name="Henrissat B."/>
            <person name="Eichinger L."/>
            <person name="Rivero F."/>
            <person name="Putnam N.H."/>
            <person name="West C.M."/>
            <person name="Loomis W.F."/>
            <person name="Chisholm R.L."/>
            <person name="Shaulsky G."/>
            <person name="Strassmann J.E."/>
            <person name="Queller D.C."/>
            <person name="Kuspa A."/>
            <person name="Grigoriev I.V."/>
        </authorList>
    </citation>
    <scope>NUCLEOTIDE SEQUENCE [LARGE SCALE GENOMIC DNA]</scope>
    <source>
        <strain evidence="3">QSDP1</strain>
    </source>
</reference>
<gene>
    <name evidence="2" type="ORF">DICPUDRAFT_26967</name>
</gene>
<dbReference type="InterPro" id="IPR001299">
    <property type="entry name" value="Ependymin"/>
</dbReference>